<feature type="region of interest" description="Disordered" evidence="1">
    <location>
        <begin position="1"/>
        <end position="24"/>
    </location>
</feature>
<reference evidence="2" key="1">
    <citation type="journal article" date="2014" name="Int. J. Syst. Evol. Microbiol.">
        <title>Complete genome sequence of Corynebacterium casei LMG S-19264T (=DSM 44701T), isolated from a smear-ripened cheese.</title>
        <authorList>
            <consortium name="US DOE Joint Genome Institute (JGI-PGF)"/>
            <person name="Walter F."/>
            <person name="Albersmeier A."/>
            <person name="Kalinowski J."/>
            <person name="Ruckert C."/>
        </authorList>
    </citation>
    <scope>NUCLEOTIDE SEQUENCE</scope>
    <source>
        <strain evidence="2">CGMCC 1.3617</strain>
    </source>
</reference>
<protein>
    <submittedName>
        <fullName evidence="2">Uncharacterized protein</fullName>
    </submittedName>
</protein>
<dbReference type="GO" id="GO:0016829">
    <property type="term" value="F:lyase activity"/>
    <property type="evidence" value="ECO:0007669"/>
    <property type="project" value="InterPro"/>
</dbReference>
<evidence type="ECO:0000256" key="1">
    <source>
        <dbReference type="SAM" id="MobiDB-lite"/>
    </source>
</evidence>
<dbReference type="InterPro" id="IPR036148">
    <property type="entry name" value="MmgE/PrpD_sf"/>
</dbReference>
<proteinExistence type="predicted"/>
<gene>
    <name evidence="2" type="ORF">GCM10011320_34090</name>
</gene>
<evidence type="ECO:0000313" key="3">
    <source>
        <dbReference type="Proteomes" id="UP000661507"/>
    </source>
</evidence>
<comment type="caution">
    <text evidence="2">The sequence shown here is derived from an EMBL/GenBank/DDBJ whole genome shotgun (WGS) entry which is preliminary data.</text>
</comment>
<evidence type="ECO:0000313" key="2">
    <source>
        <dbReference type="EMBL" id="GGJ23981.1"/>
    </source>
</evidence>
<organism evidence="2 3">
    <name type="scientific">Neoroseomonas lacus</name>
    <dbReference type="NCBI Taxonomy" id="287609"/>
    <lineage>
        <taxon>Bacteria</taxon>
        <taxon>Pseudomonadati</taxon>
        <taxon>Pseudomonadota</taxon>
        <taxon>Alphaproteobacteria</taxon>
        <taxon>Acetobacterales</taxon>
        <taxon>Acetobacteraceae</taxon>
        <taxon>Neoroseomonas</taxon>
    </lineage>
</organism>
<dbReference type="Proteomes" id="UP000661507">
    <property type="component" value="Unassembled WGS sequence"/>
</dbReference>
<keyword evidence="3" id="KW-1185">Reference proteome</keyword>
<dbReference type="AlphaFoldDB" id="A0A917KPZ3"/>
<dbReference type="SUPFAM" id="SSF103378">
    <property type="entry name" value="2-methylcitrate dehydratase PrpD"/>
    <property type="match status" value="1"/>
</dbReference>
<dbReference type="EMBL" id="BMKW01000008">
    <property type="protein sequence ID" value="GGJ23981.1"/>
    <property type="molecule type" value="Genomic_DNA"/>
</dbReference>
<accession>A0A917KPZ3</accession>
<reference evidence="2" key="2">
    <citation type="submission" date="2020-09" db="EMBL/GenBank/DDBJ databases">
        <authorList>
            <person name="Sun Q."/>
            <person name="Zhou Y."/>
        </authorList>
    </citation>
    <scope>NUCLEOTIDE SEQUENCE</scope>
    <source>
        <strain evidence="2">CGMCC 1.3617</strain>
    </source>
</reference>
<name>A0A917KPZ3_9PROT</name>
<sequence>MLRDRAASRVHIRHARGSTARPMTDSELDAKFRGQVCTELPDADVERLIGRLRTVVECADVATWLLR</sequence>